<sequence length="224" mass="24872">MMRHSSVVELAPLELLHLPVMGKKAMVDKSNYFNEATELETLVCSLKTPFPEENKASDKIPLKLPENKPFRKRKYAEVQLDELEIITKQVSVVTERETSGISFVTPESQQSVDSKPIGASDWSGISFVTPESQQSVDSKPIGESDWSGISFVTPESQQSVDSKPIGASDRSGFSFVTPESQQSVDSKPLRASDRKKVKNEKLMRSNCQGLESKKGSILNFFSRV</sequence>
<name>A0ACC0LJ35_RHOML</name>
<evidence type="ECO:0000313" key="2">
    <source>
        <dbReference type="Proteomes" id="UP001062846"/>
    </source>
</evidence>
<organism evidence="1 2">
    <name type="scientific">Rhododendron molle</name>
    <name type="common">Chinese azalea</name>
    <name type="synonym">Azalea mollis</name>
    <dbReference type="NCBI Taxonomy" id="49168"/>
    <lineage>
        <taxon>Eukaryota</taxon>
        <taxon>Viridiplantae</taxon>
        <taxon>Streptophyta</taxon>
        <taxon>Embryophyta</taxon>
        <taxon>Tracheophyta</taxon>
        <taxon>Spermatophyta</taxon>
        <taxon>Magnoliopsida</taxon>
        <taxon>eudicotyledons</taxon>
        <taxon>Gunneridae</taxon>
        <taxon>Pentapetalae</taxon>
        <taxon>asterids</taxon>
        <taxon>Ericales</taxon>
        <taxon>Ericaceae</taxon>
        <taxon>Ericoideae</taxon>
        <taxon>Rhodoreae</taxon>
        <taxon>Rhododendron</taxon>
    </lineage>
</organism>
<reference evidence="1" key="1">
    <citation type="submission" date="2022-02" db="EMBL/GenBank/DDBJ databases">
        <title>Plant Genome Project.</title>
        <authorList>
            <person name="Zhang R.-G."/>
        </authorList>
    </citation>
    <scope>NUCLEOTIDE SEQUENCE</scope>
    <source>
        <strain evidence="1">AT1</strain>
    </source>
</reference>
<comment type="caution">
    <text evidence="1">The sequence shown here is derived from an EMBL/GenBank/DDBJ whole genome shotgun (WGS) entry which is preliminary data.</text>
</comment>
<gene>
    <name evidence="1" type="ORF">RHMOL_Rhmol12G0162800</name>
</gene>
<dbReference type="EMBL" id="CM046399">
    <property type="protein sequence ID" value="KAI8528635.1"/>
    <property type="molecule type" value="Genomic_DNA"/>
</dbReference>
<evidence type="ECO:0000313" key="1">
    <source>
        <dbReference type="EMBL" id="KAI8528635.1"/>
    </source>
</evidence>
<accession>A0ACC0LJ35</accession>
<keyword evidence="2" id="KW-1185">Reference proteome</keyword>
<proteinExistence type="predicted"/>
<dbReference type="Proteomes" id="UP001062846">
    <property type="component" value="Chromosome 12"/>
</dbReference>
<protein>
    <submittedName>
        <fullName evidence="1">Uncharacterized protein</fullName>
    </submittedName>
</protein>